<evidence type="ECO:0000259" key="1">
    <source>
        <dbReference type="Pfam" id="PF12728"/>
    </source>
</evidence>
<organism evidence="3 5">
    <name type="scientific">Halanaerobium congolense</name>
    <dbReference type="NCBI Taxonomy" id="54121"/>
    <lineage>
        <taxon>Bacteria</taxon>
        <taxon>Bacillati</taxon>
        <taxon>Bacillota</taxon>
        <taxon>Clostridia</taxon>
        <taxon>Halanaerobiales</taxon>
        <taxon>Halanaerobiaceae</taxon>
        <taxon>Halanaerobium</taxon>
    </lineage>
</organism>
<evidence type="ECO:0000313" key="2">
    <source>
        <dbReference type="EMBL" id="PXV66728.1"/>
    </source>
</evidence>
<protein>
    <submittedName>
        <fullName evidence="3">DNA binding domain-containing protein, excisionase family</fullName>
    </submittedName>
    <submittedName>
        <fullName evidence="2">Excisionase family DNA binding protein</fullName>
    </submittedName>
</protein>
<evidence type="ECO:0000313" key="7">
    <source>
        <dbReference type="Proteomes" id="UP000295472"/>
    </source>
</evidence>
<sequence length="91" mass="10511">MKDTKTDLIIYFKNAVKEQINFDFEQIPFSLGVSDLKELLPLSDSKIYMMLEAGEIPARKMGGKWTVSRAEFLAWFYGSEENLDLEEQVIV</sequence>
<accession>A0A1G8MS64</accession>
<dbReference type="InterPro" id="IPR041657">
    <property type="entry name" value="HTH_17"/>
</dbReference>
<dbReference type="Proteomes" id="UP000198945">
    <property type="component" value="Unassembled WGS sequence"/>
</dbReference>
<dbReference type="NCBIfam" id="TIGR01764">
    <property type="entry name" value="excise"/>
    <property type="match status" value="1"/>
</dbReference>
<dbReference type="GO" id="GO:0003677">
    <property type="term" value="F:DNA binding"/>
    <property type="evidence" value="ECO:0007669"/>
    <property type="project" value="InterPro"/>
</dbReference>
<evidence type="ECO:0000313" key="3">
    <source>
        <dbReference type="EMBL" id="SDI70879.1"/>
    </source>
</evidence>
<proteinExistence type="predicted"/>
<gene>
    <name evidence="4" type="ORF">C7954_10552</name>
    <name evidence="2" type="ORF">C8C78_11066</name>
    <name evidence="3" type="ORF">SAMN04515654_11253</name>
</gene>
<dbReference type="EMBL" id="QICM01000010">
    <property type="protein sequence ID" value="PXV66728.1"/>
    <property type="molecule type" value="Genomic_DNA"/>
</dbReference>
<reference evidence="4 7" key="2">
    <citation type="submission" date="2019-03" db="EMBL/GenBank/DDBJ databases">
        <title>Subsurface microbial communities from deep shales in Ohio and West Virginia, USA.</title>
        <authorList>
            <person name="Wrighton K."/>
        </authorList>
    </citation>
    <scope>NUCLEOTIDE SEQUENCE [LARGE SCALE GENOMIC DNA]</scope>
    <source>
        <strain evidence="4 7">DSMZ 11287</strain>
        <strain evidence="2 6">MSL28</strain>
    </source>
</reference>
<evidence type="ECO:0000313" key="4">
    <source>
        <dbReference type="EMBL" id="TDX46534.1"/>
    </source>
</evidence>
<evidence type="ECO:0000313" key="5">
    <source>
        <dbReference type="Proteomes" id="UP000198945"/>
    </source>
</evidence>
<name>A0A1G8MS64_9FIRM</name>
<evidence type="ECO:0000313" key="6">
    <source>
        <dbReference type="Proteomes" id="UP000247389"/>
    </source>
</evidence>
<dbReference type="InterPro" id="IPR010093">
    <property type="entry name" value="SinI_DNA-bd"/>
</dbReference>
<feature type="domain" description="Helix-turn-helix" evidence="1">
    <location>
        <begin position="31"/>
        <end position="76"/>
    </location>
</feature>
<dbReference type="GeneID" id="57012022"/>
<dbReference type="EMBL" id="SOEF01000005">
    <property type="protein sequence ID" value="TDX46534.1"/>
    <property type="molecule type" value="Genomic_DNA"/>
</dbReference>
<dbReference type="Pfam" id="PF12728">
    <property type="entry name" value="HTH_17"/>
    <property type="match status" value="1"/>
</dbReference>
<dbReference type="RefSeq" id="WP_076544534.1">
    <property type="nucleotide sequence ID" value="NZ_FNEH01000012.1"/>
</dbReference>
<reference evidence="3 5" key="1">
    <citation type="submission" date="2016-10" db="EMBL/GenBank/DDBJ databases">
        <authorList>
            <person name="de Groot N.N."/>
        </authorList>
    </citation>
    <scope>NUCLEOTIDE SEQUENCE [LARGE SCALE GENOMIC DNA]</scope>
    <source>
        <strain evidence="3 5">WG7</strain>
    </source>
</reference>
<dbReference type="EMBL" id="FNEH01000012">
    <property type="protein sequence ID" value="SDI70879.1"/>
    <property type="molecule type" value="Genomic_DNA"/>
</dbReference>
<dbReference type="Proteomes" id="UP000295472">
    <property type="component" value="Unassembled WGS sequence"/>
</dbReference>
<dbReference type="Proteomes" id="UP000247389">
    <property type="component" value="Unassembled WGS sequence"/>
</dbReference>
<dbReference type="AlphaFoldDB" id="A0A1G8MS64"/>